<keyword evidence="9" id="KW-1185">Reference proteome</keyword>
<evidence type="ECO:0000256" key="2">
    <source>
        <dbReference type="ARBA" id="ARBA00009995"/>
    </source>
</evidence>
<evidence type="ECO:0000259" key="7">
    <source>
        <dbReference type="Pfam" id="PF26168"/>
    </source>
</evidence>
<dbReference type="PROSITE" id="PS00375">
    <property type="entry name" value="UDPGT"/>
    <property type="match status" value="1"/>
</dbReference>
<dbReference type="SUPFAM" id="SSF53756">
    <property type="entry name" value="UDP-Glycosyltransferase/glycogen phosphorylase"/>
    <property type="match status" value="1"/>
</dbReference>
<proteinExistence type="inferred from homology"/>
<dbReference type="Pfam" id="PF26168">
    <property type="entry name" value="Glyco_transf_N"/>
    <property type="match status" value="1"/>
</dbReference>
<dbReference type="InterPro" id="IPR058980">
    <property type="entry name" value="Glyco_transf_N"/>
</dbReference>
<reference evidence="8" key="1">
    <citation type="journal article" date="2023" name="Plant Biotechnol. J.">
        <title>Chromosome-level wild Hevea brasiliensis genome provides new tools for genomic-assisted breeding and valuable loci to elevate rubber yield.</title>
        <authorList>
            <person name="Cheng H."/>
            <person name="Song X."/>
            <person name="Hu Y."/>
            <person name="Wu T."/>
            <person name="Yang Q."/>
            <person name="An Z."/>
            <person name="Feng S."/>
            <person name="Deng Z."/>
            <person name="Wu W."/>
            <person name="Zeng X."/>
            <person name="Tu M."/>
            <person name="Wang X."/>
            <person name="Huang H."/>
        </authorList>
    </citation>
    <scope>NUCLEOTIDE SEQUENCE</scope>
    <source>
        <strain evidence="8">MT/VB/25A 57/8</strain>
    </source>
</reference>
<dbReference type="PANTHER" id="PTHR11926:SF774">
    <property type="entry name" value="UDP-GLYCOSYLTRANSFERASE 85A1-RELATED"/>
    <property type="match status" value="1"/>
</dbReference>
<dbReference type="CDD" id="cd03784">
    <property type="entry name" value="GT1_Gtf-like"/>
    <property type="match status" value="1"/>
</dbReference>
<comment type="similarity">
    <text evidence="2 5">Belongs to the UDP-glycosyltransferase family.</text>
</comment>
<keyword evidence="5" id="KW-0328">Glycosyltransferase</keyword>
<dbReference type="InterPro" id="IPR035595">
    <property type="entry name" value="UDP_glycos_trans_CS"/>
</dbReference>
<dbReference type="PANTHER" id="PTHR11926">
    <property type="entry name" value="GLUCOSYL/GLUCURONOSYL TRANSFERASES"/>
    <property type="match status" value="1"/>
</dbReference>
<evidence type="ECO:0000313" key="8">
    <source>
        <dbReference type="EMBL" id="KAJ9172910.1"/>
    </source>
</evidence>
<sequence>MESIAILEKPHALCIPFPSQGHINPMLKLAKLLHHNGFHITFLHTEHTHKRLLQSIGPDPLNGLPSFHFRTIPDGLPPTITRTNSGRDTPFLSQSMSTTCLAPLRTLLSELNHTSSSNVPPVTCIVSDGVMSFTLDAAQELGIPQVFFWTTSACGFMAYLHFRHLIEKGLIPFKDESYLTNGHLDTVIDWIPGMKGIRLRDIPSFIRTTDPENFMLNFLISETERAQKASAIVLNTFDALEHEVLAALSSLPKLPYVYSIGSLQLLLNKVKDSGLKSIGSNLWKEESGCLDWLDSKEPNSVIYINFGSAIVTKREKLVEIAWGLANSNKNFLWVVRPNLVSGANAVLPPEFMTMTKERGFLASWCPQEQVLSHPSIGGFLTHSGWNSTLESICGGVPMICLPHSAEQQLNCRYCCLEWGIGMEMSSDVKRDEVEMLVRVLMEGEKGKEMKKKAMEWRKIAEAAATSPKGSSFQNFDSMINRVLLSSKN</sequence>
<gene>
    <name evidence="8" type="ORF">P3X46_016101</name>
</gene>
<protein>
    <recommendedName>
        <fullName evidence="6">Glycosyltransferase</fullName>
        <ecNumber evidence="6">2.4.1.-</ecNumber>
    </recommendedName>
</protein>
<dbReference type="Proteomes" id="UP001174677">
    <property type="component" value="Chromosome 9"/>
</dbReference>
<keyword evidence="3 5" id="KW-0808">Transferase</keyword>
<dbReference type="EMBL" id="JARPOI010000009">
    <property type="protein sequence ID" value="KAJ9172910.1"/>
    <property type="molecule type" value="Genomic_DNA"/>
</dbReference>
<evidence type="ECO:0000313" key="9">
    <source>
        <dbReference type="Proteomes" id="UP001174677"/>
    </source>
</evidence>
<feature type="domain" description="Glycosyltransferase N-terminal" evidence="7">
    <location>
        <begin position="14"/>
        <end position="155"/>
    </location>
</feature>
<accession>A0ABQ9M0G2</accession>
<name>A0ABQ9M0G2_HEVBR</name>
<comment type="caution">
    <text evidence="8">The sequence shown here is derived from an EMBL/GenBank/DDBJ whole genome shotgun (WGS) entry which is preliminary data.</text>
</comment>
<comment type="pathway">
    <text evidence="1">Pigment biosynthesis; anthocyanin biosynthesis.</text>
</comment>
<dbReference type="InterPro" id="IPR002213">
    <property type="entry name" value="UDP_glucos_trans"/>
</dbReference>
<evidence type="ECO:0000256" key="5">
    <source>
        <dbReference type="RuleBase" id="RU003718"/>
    </source>
</evidence>
<evidence type="ECO:0000256" key="4">
    <source>
        <dbReference type="ARBA" id="ARBA00047606"/>
    </source>
</evidence>
<comment type="catalytic activity">
    <reaction evidence="4">
        <text>an anthocyanidin + UDP-alpha-D-glucose + H(+) = an anthocyanidin 3-O-beta-D-glucoside + UDP</text>
        <dbReference type="Rhea" id="RHEA:20093"/>
        <dbReference type="ChEBI" id="CHEBI:15378"/>
        <dbReference type="ChEBI" id="CHEBI:16307"/>
        <dbReference type="ChEBI" id="CHEBI:58223"/>
        <dbReference type="ChEBI" id="CHEBI:58885"/>
        <dbReference type="ChEBI" id="CHEBI:143576"/>
        <dbReference type="EC" id="2.4.1.115"/>
    </reaction>
</comment>
<evidence type="ECO:0000256" key="6">
    <source>
        <dbReference type="RuleBase" id="RU362057"/>
    </source>
</evidence>
<dbReference type="Pfam" id="PF00201">
    <property type="entry name" value="UDPGT"/>
    <property type="match status" value="1"/>
</dbReference>
<organism evidence="8 9">
    <name type="scientific">Hevea brasiliensis</name>
    <name type="common">Para rubber tree</name>
    <name type="synonym">Siphonia brasiliensis</name>
    <dbReference type="NCBI Taxonomy" id="3981"/>
    <lineage>
        <taxon>Eukaryota</taxon>
        <taxon>Viridiplantae</taxon>
        <taxon>Streptophyta</taxon>
        <taxon>Embryophyta</taxon>
        <taxon>Tracheophyta</taxon>
        <taxon>Spermatophyta</taxon>
        <taxon>Magnoliopsida</taxon>
        <taxon>eudicotyledons</taxon>
        <taxon>Gunneridae</taxon>
        <taxon>Pentapetalae</taxon>
        <taxon>rosids</taxon>
        <taxon>fabids</taxon>
        <taxon>Malpighiales</taxon>
        <taxon>Euphorbiaceae</taxon>
        <taxon>Crotonoideae</taxon>
        <taxon>Micrandreae</taxon>
        <taxon>Hevea</taxon>
    </lineage>
</organism>
<evidence type="ECO:0000256" key="3">
    <source>
        <dbReference type="ARBA" id="ARBA00022679"/>
    </source>
</evidence>
<dbReference type="EC" id="2.4.1.-" evidence="6"/>
<dbReference type="Gene3D" id="3.40.50.2000">
    <property type="entry name" value="Glycogen Phosphorylase B"/>
    <property type="match status" value="2"/>
</dbReference>
<evidence type="ECO:0000256" key="1">
    <source>
        <dbReference type="ARBA" id="ARBA00004935"/>
    </source>
</evidence>